<comment type="caution">
    <text evidence="5">The sequence shown here is derived from an EMBL/GenBank/DDBJ whole genome shotgun (WGS) entry which is preliminary data.</text>
</comment>
<sequence length="180" mass="19433">MPGFRSLGDEEEVEFECKTSDKGLEATMVTGPEGEECKGSHRRPMSKKKFKKVRCYNCGEFANHIAAKCNLGPQPKKCHHCKAVDHLIADCPLREEKRCKSSVKANGETDARSKQSNGVSDVGSEEECMLHATDTGSSSSSTDKHLTDSGITRSTGKTPTTDGDTKSETSATSDGSRGRD</sequence>
<evidence type="ECO:0000313" key="6">
    <source>
        <dbReference type="Proteomes" id="UP000285301"/>
    </source>
</evidence>
<dbReference type="SMART" id="SM00343">
    <property type="entry name" value="ZnF_C2HC"/>
    <property type="match status" value="2"/>
</dbReference>
<evidence type="ECO:0000256" key="1">
    <source>
        <dbReference type="ARBA" id="ARBA00004496"/>
    </source>
</evidence>
<feature type="domain" description="CCHC-type" evidence="4">
    <location>
        <begin position="77"/>
        <end position="93"/>
    </location>
</feature>
<dbReference type="PANTHER" id="PTHR46109">
    <property type="entry name" value="PROTEIN LIN-28"/>
    <property type="match status" value="1"/>
</dbReference>
<name>A0A443RGV6_9ACAR</name>
<dbReference type="OrthoDB" id="422005at2759"/>
<dbReference type="PANTHER" id="PTHR46109:SF1">
    <property type="entry name" value="PROTEIN LIN-28 HOMOLOG"/>
    <property type="match status" value="1"/>
</dbReference>
<protein>
    <recommendedName>
        <fullName evidence="4">CCHC-type domain-containing protein</fullName>
    </recommendedName>
</protein>
<evidence type="ECO:0000313" key="5">
    <source>
        <dbReference type="EMBL" id="RWS14494.1"/>
    </source>
</evidence>
<dbReference type="InterPro" id="IPR051373">
    <property type="entry name" value="Lin-28_RNA-binding"/>
</dbReference>
<dbReference type="EMBL" id="NCKU01000706">
    <property type="protein sequence ID" value="RWS14494.1"/>
    <property type="molecule type" value="Genomic_DNA"/>
</dbReference>
<evidence type="ECO:0000256" key="3">
    <source>
        <dbReference type="SAM" id="MobiDB-lite"/>
    </source>
</evidence>
<proteinExistence type="predicted"/>
<dbReference type="InterPro" id="IPR054081">
    <property type="entry name" value="Lin-28A-like_Znf-CCHC_2"/>
</dbReference>
<keyword evidence="2" id="KW-0963">Cytoplasm</keyword>
<accession>A0A443RGV6</accession>
<dbReference type="GO" id="GO:0005737">
    <property type="term" value="C:cytoplasm"/>
    <property type="evidence" value="ECO:0007669"/>
    <property type="project" value="UniProtKB-SubCell"/>
</dbReference>
<dbReference type="AlphaFoldDB" id="A0A443RGV6"/>
<dbReference type="GO" id="GO:0008270">
    <property type="term" value="F:zinc ion binding"/>
    <property type="evidence" value="ECO:0007669"/>
    <property type="project" value="InterPro"/>
</dbReference>
<dbReference type="Pfam" id="PF21890">
    <property type="entry name" value="Lin-28A-like_zf-CCHC_2"/>
    <property type="match status" value="1"/>
</dbReference>
<comment type="subcellular location">
    <subcellularLocation>
        <location evidence="1">Cytoplasm</location>
    </subcellularLocation>
</comment>
<feature type="domain" description="CCHC-type" evidence="4">
    <location>
        <begin position="54"/>
        <end position="71"/>
    </location>
</feature>
<feature type="compositionally biased region" description="Polar residues" evidence="3">
    <location>
        <begin position="168"/>
        <end position="180"/>
    </location>
</feature>
<dbReference type="GO" id="GO:0003729">
    <property type="term" value="F:mRNA binding"/>
    <property type="evidence" value="ECO:0007669"/>
    <property type="project" value="TreeGrafter"/>
</dbReference>
<dbReference type="GO" id="GO:0031054">
    <property type="term" value="P:pre-miRNA processing"/>
    <property type="evidence" value="ECO:0007669"/>
    <property type="project" value="TreeGrafter"/>
</dbReference>
<keyword evidence="6" id="KW-1185">Reference proteome</keyword>
<dbReference type="InterPro" id="IPR001878">
    <property type="entry name" value="Znf_CCHC"/>
</dbReference>
<evidence type="ECO:0000256" key="2">
    <source>
        <dbReference type="ARBA" id="ARBA00022490"/>
    </source>
</evidence>
<dbReference type="InterPro" id="IPR036875">
    <property type="entry name" value="Znf_CCHC_sf"/>
</dbReference>
<dbReference type="Proteomes" id="UP000285301">
    <property type="component" value="Unassembled WGS sequence"/>
</dbReference>
<dbReference type="Gene3D" id="4.10.60.10">
    <property type="entry name" value="Zinc finger, CCHC-type"/>
    <property type="match status" value="1"/>
</dbReference>
<organism evidence="5 6">
    <name type="scientific">Dinothrombium tinctorium</name>
    <dbReference type="NCBI Taxonomy" id="1965070"/>
    <lineage>
        <taxon>Eukaryota</taxon>
        <taxon>Metazoa</taxon>
        <taxon>Ecdysozoa</taxon>
        <taxon>Arthropoda</taxon>
        <taxon>Chelicerata</taxon>
        <taxon>Arachnida</taxon>
        <taxon>Acari</taxon>
        <taxon>Acariformes</taxon>
        <taxon>Trombidiformes</taxon>
        <taxon>Prostigmata</taxon>
        <taxon>Anystina</taxon>
        <taxon>Parasitengona</taxon>
        <taxon>Trombidioidea</taxon>
        <taxon>Trombidiidae</taxon>
        <taxon>Dinothrombium</taxon>
    </lineage>
</organism>
<dbReference type="Gene3D" id="2.40.50.140">
    <property type="entry name" value="Nucleic acid-binding proteins"/>
    <property type="match status" value="1"/>
</dbReference>
<evidence type="ECO:0000259" key="4">
    <source>
        <dbReference type="SMART" id="SM00343"/>
    </source>
</evidence>
<gene>
    <name evidence="5" type="ORF">B4U79_15278</name>
</gene>
<dbReference type="InterPro" id="IPR012340">
    <property type="entry name" value="NA-bd_OB-fold"/>
</dbReference>
<feature type="region of interest" description="Disordered" evidence="3">
    <location>
        <begin position="102"/>
        <end position="180"/>
    </location>
</feature>
<dbReference type="GO" id="GO:0005634">
    <property type="term" value="C:nucleus"/>
    <property type="evidence" value="ECO:0007669"/>
    <property type="project" value="TreeGrafter"/>
</dbReference>
<reference evidence="5 6" key="1">
    <citation type="journal article" date="2018" name="Gigascience">
        <title>Genomes of trombidid mites reveal novel predicted allergens and laterally-transferred genes associated with secondary metabolism.</title>
        <authorList>
            <person name="Dong X."/>
            <person name="Chaisiri K."/>
            <person name="Xia D."/>
            <person name="Armstrong S.D."/>
            <person name="Fang Y."/>
            <person name="Donnelly M.J."/>
            <person name="Kadowaki T."/>
            <person name="McGarry J.W."/>
            <person name="Darby A.C."/>
            <person name="Makepeace B.L."/>
        </authorList>
    </citation>
    <scope>NUCLEOTIDE SEQUENCE [LARGE SCALE GENOMIC DNA]</scope>
    <source>
        <strain evidence="5">UoL-WK</strain>
    </source>
</reference>
<dbReference type="SUPFAM" id="SSF57756">
    <property type="entry name" value="Retrovirus zinc finger-like domains"/>
    <property type="match status" value="1"/>
</dbReference>
<dbReference type="STRING" id="1965070.A0A443RGV6"/>